<keyword evidence="2" id="KW-1185">Reference proteome</keyword>
<dbReference type="OrthoDB" id="7059836at2"/>
<gene>
    <name evidence="1" type="ORF">SAMN05443292_2720</name>
</gene>
<reference evidence="1 2" key="1">
    <citation type="submission" date="2016-10" db="EMBL/GenBank/DDBJ databases">
        <authorList>
            <person name="de Groot N.N."/>
        </authorList>
    </citation>
    <scope>NUCLEOTIDE SEQUENCE [LARGE SCALE GENOMIC DNA]</scope>
    <source>
        <strain evidence="1 2">DSM 26000</strain>
    </source>
</reference>
<evidence type="ECO:0008006" key="3">
    <source>
        <dbReference type="Google" id="ProtNLM"/>
    </source>
</evidence>
<evidence type="ECO:0000313" key="1">
    <source>
        <dbReference type="EMBL" id="SFI49803.1"/>
    </source>
</evidence>
<dbReference type="EMBL" id="FOQT01000005">
    <property type="protein sequence ID" value="SFI49803.1"/>
    <property type="molecule type" value="Genomic_DNA"/>
</dbReference>
<sequence>MTINKFYAIIFIILFATACEKKIDNKVFIKAKETVFVQTSQTVSNIPKVADNKDNAKKSFVISYGSGCAMTYNVKNIVREKNNQVKVDFIVENYLDELLQNSDQEIYVFYFDSDGKLLNIKKEGEDGSFLETQIQDAQDSFKEFAASLMSSKKIKTTGQNSFIYDKTINPKTVKYDLIDIFSIKNLKKFSCDEKKARVITLPNKGDVRLLLVPQDCGDFDYRYYLLTIKNNVVVSNLHVEGVFQEPDDAESKEITTFKIDNNFNIIVTTKYSDSTKTKNYKISEDGKIF</sequence>
<name>A0A1I3IPV6_9FLAO</name>
<proteinExistence type="predicted"/>
<evidence type="ECO:0000313" key="2">
    <source>
        <dbReference type="Proteomes" id="UP000198931"/>
    </source>
</evidence>
<accession>A0A1I3IPV6</accession>
<dbReference type="PROSITE" id="PS51257">
    <property type="entry name" value="PROKAR_LIPOPROTEIN"/>
    <property type="match status" value="1"/>
</dbReference>
<protein>
    <recommendedName>
        <fullName evidence="3">Lipoprotein</fullName>
    </recommendedName>
</protein>
<organism evidence="1 2">
    <name type="scientific">Halpernia frigidisoli</name>
    <dbReference type="NCBI Taxonomy" id="1125876"/>
    <lineage>
        <taxon>Bacteria</taxon>
        <taxon>Pseudomonadati</taxon>
        <taxon>Bacteroidota</taxon>
        <taxon>Flavobacteriia</taxon>
        <taxon>Flavobacteriales</taxon>
        <taxon>Weeksellaceae</taxon>
        <taxon>Chryseobacterium group</taxon>
        <taxon>Halpernia</taxon>
    </lineage>
</organism>
<dbReference type="RefSeq" id="WP_090081976.1">
    <property type="nucleotide sequence ID" value="NZ_FOQT01000005.1"/>
</dbReference>
<dbReference type="AlphaFoldDB" id="A0A1I3IPV6"/>
<dbReference type="Proteomes" id="UP000198931">
    <property type="component" value="Unassembled WGS sequence"/>
</dbReference>